<keyword evidence="1" id="KW-0472">Membrane</keyword>
<organism evidence="2 3">
    <name type="scientific">Bowmanella yangjiangensis</name>
    <dbReference type="NCBI Taxonomy" id="2811230"/>
    <lineage>
        <taxon>Bacteria</taxon>
        <taxon>Pseudomonadati</taxon>
        <taxon>Pseudomonadota</taxon>
        <taxon>Gammaproteobacteria</taxon>
        <taxon>Alteromonadales</taxon>
        <taxon>Alteromonadaceae</taxon>
        <taxon>Bowmanella</taxon>
    </lineage>
</organism>
<proteinExistence type="predicted"/>
<feature type="transmembrane region" description="Helical" evidence="1">
    <location>
        <begin position="31"/>
        <end position="51"/>
    </location>
</feature>
<evidence type="ECO:0000313" key="2">
    <source>
        <dbReference type="EMBL" id="MBN7822899.1"/>
    </source>
</evidence>
<name>A0ABS3D253_9ALTE</name>
<dbReference type="Proteomes" id="UP000663992">
    <property type="component" value="Unassembled WGS sequence"/>
</dbReference>
<sequence>SIICFLLMAPTTIMYVPASIYILFASSEAPVLLFLIPLGGIGLYSAWSVTIRMDEYAEKEVPIYMYYGIAVGAIAMVIVWLFFGALSGRLSFQSKSYLESIYLIVATGVGPLIASCLSLLTIKFKARKQQM</sequence>
<keyword evidence="1" id="KW-1133">Transmembrane helix</keyword>
<feature type="non-terminal residue" evidence="2">
    <location>
        <position position="1"/>
    </location>
</feature>
<feature type="transmembrane region" description="Helical" evidence="1">
    <location>
        <begin position="63"/>
        <end position="86"/>
    </location>
</feature>
<accession>A0ABS3D253</accession>
<protein>
    <submittedName>
        <fullName evidence="2">Uncharacterized protein</fullName>
    </submittedName>
</protein>
<keyword evidence="1" id="KW-0812">Transmembrane</keyword>
<evidence type="ECO:0000256" key="1">
    <source>
        <dbReference type="SAM" id="Phobius"/>
    </source>
</evidence>
<dbReference type="RefSeq" id="WP_206596742.1">
    <property type="nucleotide sequence ID" value="NZ_JAFKCS010000251.1"/>
</dbReference>
<keyword evidence="3" id="KW-1185">Reference proteome</keyword>
<feature type="transmembrane region" description="Helical" evidence="1">
    <location>
        <begin position="101"/>
        <end position="122"/>
    </location>
</feature>
<reference evidence="2 3" key="1">
    <citation type="submission" date="2021-03" db="EMBL/GenBank/DDBJ databases">
        <title>novel species isolated from a fishpond in China.</title>
        <authorList>
            <person name="Lu H."/>
            <person name="Cai Z."/>
        </authorList>
    </citation>
    <scope>NUCLEOTIDE SEQUENCE [LARGE SCALE GENOMIC DNA]</scope>
    <source>
        <strain evidence="2 3">Y57</strain>
    </source>
</reference>
<gene>
    <name evidence="2" type="ORF">J0A65_23750</name>
</gene>
<feature type="transmembrane region" description="Helical" evidence="1">
    <location>
        <begin position="5"/>
        <end position="25"/>
    </location>
</feature>
<evidence type="ECO:0000313" key="3">
    <source>
        <dbReference type="Proteomes" id="UP000663992"/>
    </source>
</evidence>
<dbReference type="EMBL" id="JAFKCS010000251">
    <property type="protein sequence ID" value="MBN7822899.1"/>
    <property type="molecule type" value="Genomic_DNA"/>
</dbReference>
<comment type="caution">
    <text evidence="2">The sequence shown here is derived from an EMBL/GenBank/DDBJ whole genome shotgun (WGS) entry which is preliminary data.</text>
</comment>